<dbReference type="RefSeq" id="WP_192749224.1">
    <property type="nucleotide sequence ID" value="NZ_BAABJL010000111.1"/>
</dbReference>
<protein>
    <submittedName>
        <fullName evidence="3">Peptide/nickel transport system substrate-binding protein</fullName>
    </submittedName>
</protein>
<dbReference type="InterPro" id="IPR039424">
    <property type="entry name" value="SBP_5"/>
</dbReference>
<dbReference type="Proteomes" id="UP000638648">
    <property type="component" value="Unassembled WGS sequence"/>
</dbReference>
<organism evidence="3 4">
    <name type="scientific">Actinopolymorpha pittospori</name>
    <dbReference type="NCBI Taxonomy" id="648752"/>
    <lineage>
        <taxon>Bacteria</taxon>
        <taxon>Bacillati</taxon>
        <taxon>Actinomycetota</taxon>
        <taxon>Actinomycetes</taxon>
        <taxon>Propionibacteriales</taxon>
        <taxon>Actinopolymorphaceae</taxon>
        <taxon>Actinopolymorpha</taxon>
    </lineage>
</organism>
<dbReference type="PANTHER" id="PTHR30290:SF62">
    <property type="entry name" value="OLIGOPEPTIDE ABC TRANSPORTER, PERIPLASMIC OLIGOPEPTIDE-BINDING PROTEIN"/>
    <property type="match status" value="1"/>
</dbReference>
<dbReference type="Gene3D" id="3.10.105.10">
    <property type="entry name" value="Dipeptide-binding Protein, Domain 3"/>
    <property type="match status" value="1"/>
</dbReference>
<evidence type="ECO:0000313" key="4">
    <source>
        <dbReference type="Proteomes" id="UP000638648"/>
    </source>
</evidence>
<keyword evidence="4" id="KW-1185">Reference proteome</keyword>
<evidence type="ECO:0000256" key="1">
    <source>
        <dbReference type="SAM" id="MobiDB-lite"/>
    </source>
</evidence>
<gene>
    <name evidence="3" type="ORF">HEB94_001589</name>
</gene>
<evidence type="ECO:0000259" key="2">
    <source>
        <dbReference type="Pfam" id="PF00496"/>
    </source>
</evidence>
<reference evidence="3" key="1">
    <citation type="submission" date="2020-10" db="EMBL/GenBank/DDBJ databases">
        <title>Sequencing the genomes of 1000 actinobacteria strains.</title>
        <authorList>
            <person name="Klenk H.-P."/>
        </authorList>
    </citation>
    <scope>NUCLEOTIDE SEQUENCE</scope>
    <source>
        <strain evidence="3">DSM 45354</strain>
    </source>
</reference>
<evidence type="ECO:0000313" key="3">
    <source>
        <dbReference type="EMBL" id="MBE1604741.1"/>
    </source>
</evidence>
<comment type="caution">
    <text evidence="3">The sequence shown here is derived from an EMBL/GenBank/DDBJ whole genome shotgun (WGS) entry which is preliminary data.</text>
</comment>
<dbReference type="InterPro" id="IPR000914">
    <property type="entry name" value="SBP_5_dom"/>
</dbReference>
<dbReference type="Pfam" id="PF00496">
    <property type="entry name" value="SBP_bac_5"/>
    <property type="match status" value="1"/>
</dbReference>
<dbReference type="Gene3D" id="3.40.190.10">
    <property type="entry name" value="Periplasmic binding protein-like II"/>
    <property type="match status" value="1"/>
</dbReference>
<proteinExistence type="predicted"/>
<dbReference type="CDD" id="cd08500">
    <property type="entry name" value="PBP2_NikA_DppA_OppA_like_4"/>
    <property type="match status" value="1"/>
</dbReference>
<dbReference type="PANTHER" id="PTHR30290">
    <property type="entry name" value="PERIPLASMIC BINDING COMPONENT OF ABC TRANSPORTER"/>
    <property type="match status" value="1"/>
</dbReference>
<accession>A0A927RH11</accession>
<sequence length="562" mass="64117">MYQFIGDAGLTRWNRDWTGVVPNVAESWEIGGDGREYTFHLRRGMKRSDGELYSTDDILFVYDDVVRVPELFPIIPDWLMAGGKPVEVEKVDDYTVRFVFAEPFGLFLQRLATPEANIFTTIPFNYFKQFHQKYNPDVQRLAEDEGYADWPTLFTGKGGLGAATATSWWQNVDIPTLFPWRVTKPITGGARMVAERNPYYWKTDPDGRQLPYLDDLVVDIITQPEVAVLRATEGQYSLLQDEFMTLRDKPVVARSRETGGYHLIDVLLSNMNNALLCFNLTHKDPALREVFQNKDFRIAMSYAINREAIIKTVFQRQGEPWQTSPLRESSFLDKELAKQYTKFDPVAADEYLDRAGYSSRDAEGFRLRSDGRRITFNLSVRVDSIATWPDMAELVRTDWKKVGIDMRVQAEPGTRVFDKVELNDHDATIDDGYPGSDDALLDPIWYFPSNSGCQYAVPWGTWYETGGKEGSEPPASIKRQMELYDQLKASIEPSRQSELFKEIIQIAKDEFLVIGIALPGMGYSIVQNELRNIPDEMQGSGGQVPTPGFTQPEQYYWSEGDG</sequence>
<feature type="domain" description="Solute-binding protein family 5" evidence="2">
    <location>
        <begin position="20"/>
        <end position="440"/>
    </location>
</feature>
<feature type="region of interest" description="Disordered" evidence="1">
    <location>
        <begin position="539"/>
        <end position="562"/>
    </location>
</feature>
<dbReference type="SUPFAM" id="SSF53850">
    <property type="entry name" value="Periplasmic binding protein-like II"/>
    <property type="match status" value="1"/>
</dbReference>
<dbReference type="GO" id="GO:0015833">
    <property type="term" value="P:peptide transport"/>
    <property type="evidence" value="ECO:0007669"/>
    <property type="project" value="TreeGrafter"/>
</dbReference>
<dbReference type="AlphaFoldDB" id="A0A927RH11"/>
<dbReference type="GO" id="GO:1904680">
    <property type="term" value="F:peptide transmembrane transporter activity"/>
    <property type="evidence" value="ECO:0007669"/>
    <property type="project" value="TreeGrafter"/>
</dbReference>
<dbReference type="EMBL" id="JADBEM010000001">
    <property type="protein sequence ID" value="MBE1604741.1"/>
    <property type="molecule type" value="Genomic_DNA"/>
</dbReference>
<name>A0A927RH11_9ACTN</name>